<dbReference type="EMBL" id="QKYT01001178">
    <property type="protein sequence ID" value="RIA79708.1"/>
    <property type="molecule type" value="Genomic_DNA"/>
</dbReference>
<gene>
    <name evidence="1" type="ORF">C1645_48156</name>
</gene>
<keyword evidence="2" id="KW-1185">Reference proteome</keyword>
<evidence type="ECO:0000313" key="1">
    <source>
        <dbReference type="EMBL" id="RIA79708.1"/>
    </source>
</evidence>
<organism evidence="1 2">
    <name type="scientific">Glomus cerebriforme</name>
    <dbReference type="NCBI Taxonomy" id="658196"/>
    <lineage>
        <taxon>Eukaryota</taxon>
        <taxon>Fungi</taxon>
        <taxon>Fungi incertae sedis</taxon>
        <taxon>Mucoromycota</taxon>
        <taxon>Glomeromycotina</taxon>
        <taxon>Glomeromycetes</taxon>
        <taxon>Glomerales</taxon>
        <taxon>Glomeraceae</taxon>
        <taxon>Glomus</taxon>
    </lineage>
</organism>
<reference evidence="1 2" key="1">
    <citation type="submission" date="2018-06" db="EMBL/GenBank/DDBJ databases">
        <title>Comparative genomics reveals the genomic features of Rhizophagus irregularis, R. cerebriforme, R. diaphanum and Gigaspora rosea, and their symbiotic lifestyle signature.</title>
        <authorList>
            <person name="Morin E."/>
            <person name="San Clemente H."/>
            <person name="Chen E.C.H."/>
            <person name="De La Providencia I."/>
            <person name="Hainaut M."/>
            <person name="Kuo A."/>
            <person name="Kohler A."/>
            <person name="Murat C."/>
            <person name="Tang N."/>
            <person name="Roy S."/>
            <person name="Loubradou J."/>
            <person name="Henrissat B."/>
            <person name="Grigoriev I.V."/>
            <person name="Corradi N."/>
            <person name="Roux C."/>
            <person name="Martin F.M."/>
        </authorList>
    </citation>
    <scope>NUCLEOTIDE SEQUENCE [LARGE SCALE GENOMIC DNA]</scope>
    <source>
        <strain evidence="1 2">DAOM 227022</strain>
    </source>
</reference>
<sequence length="164" mass="19315">MKRIDGALNDINRCVPTKRKMEDYFSVTPSRYEQDPPRTPPHRIISSGVAPLIQESDKESHIQEFSNSYSEREDVNIDYDLNEDNYLRNVHLSQEDSQDTMEENRIVEKIKRIKYRLFDYRVINLSEQDFSNPVNKLTASDKRMLKEIWNSVLCCLLVSLTLNL</sequence>
<evidence type="ECO:0000313" key="2">
    <source>
        <dbReference type="Proteomes" id="UP000265703"/>
    </source>
</evidence>
<dbReference type="OrthoDB" id="10610645at2759"/>
<name>A0A397S184_9GLOM</name>
<dbReference type="Proteomes" id="UP000265703">
    <property type="component" value="Unassembled WGS sequence"/>
</dbReference>
<protein>
    <submittedName>
        <fullName evidence="1">Uncharacterized protein</fullName>
    </submittedName>
</protein>
<comment type="caution">
    <text evidence="1">The sequence shown here is derived from an EMBL/GenBank/DDBJ whole genome shotgun (WGS) entry which is preliminary data.</text>
</comment>
<proteinExistence type="predicted"/>
<accession>A0A397S184</accession>
<dbReference type="AlphaFoldDB" id="A0A397S184"/>